<sequence length="70" mass="8182">MAVQNIQYYHGTKFSIFFGSNNTQELVSIKASDIDTWIRSAIYSNFKHIRKDLEWGEAWFYAFCGYSTKG</sequence>
<dbReference type="Proteomes" id="UP000789831">
    <property type="component" value="Unassembled WGS sequence"/>
</dbReference>
<organism evidence="1 2">
    <name type="scientific">Ambispora gerdemannii</name>
    <dbReference type="NCBI Taxonomy" id="144530"/>
    <lineage>
        <taxon>Eukaryota</taxon>
        <taxon>Fungi</taxon>
        <taxon>Fungi incertae sedis</taxon>
        <taxon>Mucoromycota</taxon>
        <taxon>Glomeromycotina</taxon>
        <taxon>Glomeromycetes</taxon>
        <taxon>Archaeosporales</taxon>
        <taxon>Ambisporaceae</taxon>
        <taxon>Ambispora</taxon>
    </lineage>
</organism>
<protein>
    <submittedName>
        <fullName evidence="1">8249_t:CDS:1</fullName>
    </submittedName>
</protein>
<dbReference type="EMBL" id="CAJVPL010001012">
    <property type="protein sequence ID" value="CAG8546871.1"/>
    <property type="molecule type" value="Genomic_DNA"/>
</dbReference>
<evidence type="ECO:0000313" key="2">
    <source>
        <dbReference type="Proteomes" id="UP000789831"/>
    </source>
</evidence>
<comment type="caution">
    <text evidence="1">The sequence shown here is derived from an EMBL/GenBank/DDBJ whole genome shotgun (WGS) entry which is preliminary data.</text>
</comment>
<keyword evidence="2" id="KW-1185">Reference proteome</keyword>
<name>A0A9N9AZ64_9GLOM</name>
<gene>
    <name evidence="1" type="ORF">AGERDE_LOCUS6462</name>
</gene>
<reference evidence="1" key="1">
    <citation type="submission" date="2021-06" db="EMBL/GenBank/DDBJ databases">
        <authorList>
            <person name="Kallberg Y."/>
            <person name="Tangrot J."/>
            <person name="Rosling A."/>
        </authorList>
    </citation>
    <scope>NUCLEOTIDE SEQUENCE</scope>
    <source>
        <strain evidence="1">MT106</strain>
    </source>
</reference>
<proteinExistence type="predicted"/>
<evidence type="ECO:0000313" key="1">
    <source>
        <dbReference type="EMBL" id="CAG8546871.1"/>
    </source>
</evidence>
<dbReference type="AlphaFoldDB" id="A0A9N9AZ64"/>
<accession>A0A9N9AZ64</accession>